<feature type="region of interest" description="Disordered" evidence="1">
    <location>
        <begin position="170"/>
        <end position="222"/>
    </location>
</feature>
<keyword evidence="3" id="KW-1185">Reference proteome</keyword>
<evidence type="ECO:0000313" key="2">
    <source>
        <dbReference type="EMBL" id="ONH29892.1"/>
    </source>
</evidence>
<feature type="region of interest" description="Disordered" evidence="1">
    <location>
        <begin position="267"/>
        <end position="328"/>
    </location>
</feature>
<feature type="compositionally biased region" description="Low complexity" evidence="1">
    <location>
        <begin position="102"/>
        <end position="112"/>
    </location>
</feature>
<organism evidence="2 3">
    <name type="scientific">Pseudofrankia asymbiotica</name>
    <dbReference type="NCBI Taxonomy" id="1834516"/>
    <lineage>
        <taxon>Bacteria</taxon>
        <taxon>Bacillati</taxon>
        <taxon>Actinomycetota</taxon>
        <taxon>Actinomycetes</taxon>
        <taxon>Frankiales</taxon>
        <taxon>Frankiaceae</taxon>
        <taxon>Pseudofrankia</taxon>
    </lineage>
</organism>
<feature type="compositionally biased region" description="Low complexity" evidence="1">
    <location>
        <begin position="374"/>
        <end position="396"/>
    </location>
</feature>
<dbReference type="AlphaFoldDB" id="A0A1V2IAX4"/>
<feature type="compositionally biased region" description="Low complexity" evidence="1">
    <location>
        <begin position="434"/>
        <end position="492"/>
    </location>
</feature>
<feature type="compositionally biased region" description="Acidic residues" evidence="1">
    <location>
        <begin position="499"/>
        <end position="509"/>
    </location>
</feature>
<protein>
    <submittedName>
        <fullName evidence="2">Uncharacterized protein</fullName>
    </submittedName>
</protein>
<gene>
    <name evidence="2" type="ORF">BL253_15535</name>
</gene>
<feature type="region of interest" description="Disordered" evidence="1">
    <location>
        <begin position="1"/>
        <end position="75"/>
    </location>
</feature>
<evidence type="ECO:0000256" key="1">
    <source>
        <dbReference type="SAM" id="MobiDB-lite"/>
    </source>
</evidence>
<name>A0A1V2IAX4_9ACTN</name>
<dbReference type="EMBL" id="MOMC01000029">
    <property type="protein sequence ID" value="ONH29892.1"/>
    <property type="molecule type" value="Genomic_DNA"/>
</dbReference>
<feature type="region of interest" description="Disordered" evidence="1">
    <location>
        <begin position="348"/>
        <end position="523"/>
    </location>
</feature>
<feature type="compositionally biased region" description="Pro residues" evidence="1">
    <location>
        <begin position="31"/>
        <end position="48"/>
    </location>
</feature>
<feature type="region of interest" description="Disordered" evidence="1">
    <location>
        <begin position="93"/>
        <end position="128"/>
    </location>
</feature>
<comment type="caution">
    <text evidence="2">The sequence shown here is derived from an EMBL/GenBank/DDBJ whole genome shotgun (WGS) entry which is preliminary data.</text>
</comment>
<sequence>MAGQQGWTDTQDAPPAEEPSGWPYTRGRAFAPPPAFLAPPPARPPVLPPGELDTVTGPISLSASARRDRAAERQGGGYGYGYEGYSGHADSAGQGHLDYSRGDGYPEAYGYPDDGGGDAVDGPYAYVDDTDYTDDADYTVLEDEPLYGVPIVPMGTTFVAATPAAFSSRGIDTGGLATGAGREARSTGRRASPGGGGTRARGEKPEGGQRAPGAHRAPLGRPGSARAKLAIASTASLAGLSALVGSAVLATDTGPLIIPPGPGAGTAAGQFPAVQTSGSDADTSAASASSPITPGLTPQVPVVPLVPRQPGSGGQQPSDDGGGLVDAAGAYNPLVDSYAPAYAPSVDSSVDSPYPTNGLSGGEIPVIPLAPRDGSAADPTTGAPAAAADQPATGSPVFNWFGIGDLPGTDTTTPPPAPTDTPEQGEATTPPPDATADPSADPTAAAPGDTAQPQGTDQAPPASEQAAAADPTATGSGTPSDATASTTSAPADPITVTDPDPEPDPDPLENADWFTKATIGWYS</sequence>
<accession>A0A1V2IAX4</accession>
<feature type="compositionally biased region" description="Polar residues" evidence="1">
    <location>
        <begin position="1"/>
        <end position="11"/>
    </location>
</feature>
<reference evidence="3" key="1">
    <citation type="submission" date="2016-10" db="EMBL/GenBank/DDBJ databases">
        <title>Frankia sp. NRRL B-16386 Genome sequencing.</title>
        <authorList>
            <person name="Ghodhbane-Gtari F."/>
            <person name="Swanson E."/>
            <person name="Gueddou A."/>
            <person name="Hezbri K."/>
            <person name="Ktari K."/>
            <person name="Nouioui I."/>
            <person name="Morris K."/>
            <person name="Simpson S."/>
            <person name="Abebe-Akele F."/>
            <person name="Thomas K."/>
            <person name="Gtari M."/>
            <person name="Tisa L.S."/>
        </authorList>
    </citation>
    <scope>NUCLEOTIDE SEQUENCE [LARGE SCALE GENOMIC DNA]</scope>
    <source>
        <strain evidence="3">NRRL B-16386</strain>
    </source>
</reference>
<proteinExistence type="predicted"/>
<dbReference type="STRING" id="1834516.BL253_15535"/>
<evidence type="ECO:0000313" key="3">
    <source>
        <dbReference type="Proteomes" id="UP000188929"/>
    </source>
</evidence>
<dbReference type="Proteomes" id="UP000188929">
    <property type="component" value="Unassembled WGS sequence"/>
</dbReference>